<evidence type="ECO:0000256" key="5">
    <source>
        <dbReference type="ARBA" id="ARBA00022685"/>
    </source>
</evidence>
<sequence length="214" mass="24844">MPTHWKIVGLSNQRSKGKGVHISPARSYHPNNFSKRRRQHKVRDNHLKTSQQRVSNNLRQKMMSLALTPRPVLLLVVLMHMNMSTSAFPQPFQRISPSDGQDSIQEQWKVLYPSISLRDWSVQMLSSPDFGGADPRTEQLPVEEWIPLSQSQMEEKLMKGWPGDWQQRVGNQEKRNIVVADDAAFREKSKLLTAMERQKWLNSYMQKLLVVNSK</sequence>
<dbReference type="PANTHER" id="PTHR28585:SF1">
    <property type="entry name" value="TUBEROINFUNDIBULAR PEPTIDE OF 39 RESIDUES"/>
    <property type="match status" value="1"/>
</dbReference>
<comment type="subcellular location">
    <subcellularLocation>
        <location evidence="1">Secreted</location>
    </subcellularLocation>
</comment>
<evidence type="ECO:0000256" key="9">
    <source>
        <dbReference type="SAM" id="MobiDB-lite"/>
    </source>
</evidence>
<name>A0A7J6ANX9_AMEME</name>
<keyword evidence="5" id="KW-0165">Cleavage on pair of basic residues</keyword>
<evidence type="ECO:0000256" key="4">
    <source>
        <dbReference type="ARBA" id="ARBA00022525"/>
    </source>
</evidence>
<proteinExistence type="inferred from homology"/>
<dbReference type="EMBL" id="JAAGNN010000010">
    <property type="protein sequence ID" value="KAF4083779.1"/>
    <property type="molecule type" value="Genomic_DNA"/>
</dbReference>
<reference evidence="10 11" key="1">
    <citation type="submission" date="2020-02" db="EMBL/GenBank/DDBJ databases">
        <title>A chromosome-scale genome assembly of the black bullhead catfish (Ameiurus melas).</title>
        <authorList>
            <person name="Wen M."/>
            <person name="Zham M."/>
            <person name="Cabau C."/>
            <person name="Klopp C."/>
            <person name="Donnadieu C."/>
            <person name="Roques C."/>
            <person name="Bouchez O."/>
            <person name="Lampietro C."/>
            <person name="Jouanno E."/>
            <person name="Herpin A."/>
            <person name="Louis A."/>
            <person name="Berthelot C."/>
            <person name="Parey E."/>
            <person name="Roest-Crollius H."/>
            <person name="Braasch I."/>
            <person name="Postlethwait J."/>
            <person name="Robinson-Rechavi M."/>
            <person name="Echchiki A."/>
            <person name="Begum T."/>
            <person name="Montfort J."/>
            <person name="Schartl M."/>
            <person name="Bobe J."/>
            <person name="Guiguen Y."/>
        </authorList>
    </citation>
    <scope>NUCLEOTIDE SEQUENCE [LARGE SCALE GENOMIC DNA]</scope>
    <source>
        <strain evidence="10">M_S1</strain>
        <tissue evidence="10">Blood</tissue>
    </source>
</reference>
<evidence type="ECO:0000256" key="8">
    <source>
        <dbReference type="ARBA" id="ARBA00030147"/>
    </source>
</evidence>
<dbReference type="GO" id="GO:0005576">
    <property type="term" value="C:extracellular region"/>
    <property type="evidence" value="ECO:0007669"/>
    <property type="project" value="UniProtKB-SubCell"/>
</dbReference>
<keyword evidence="6" id="KW-0732">Signal</keyword>
<evidence type="ECO:0000256" key="6">
    <source>
        <dbReference type="ARBA" id="ARBA00022729"/>
    </source>
</evidence>
<evidence type="ECO:0000256" key="1">
    <source>
        <dbReference type="ARBA" id="ARBA00004613"/>
    </source>
</evidence>
<feature type="region of interest" description="Disordered" evidence="9">
    <location>
        <begin position="13"/>
        <end position="42"/>
    </location>
</feature>
<dbReference type="Pfam" id="PF14980">
    <property type="entry name" value="TIP39"/>
    <property type="match status" value="1"/>
</dbReference>
<evidence type="ECO:0000256" key="7">
    <source>
        <dbReference type="ARBA" id="ARBA00023320"/>
    </source>
</evidence>
<evidence type="ECO:0000256" key="3">
    <source>
        <dbReference type="ARBA" id="ARBA00021831"/>
    </source>
</evidence>
<evidence type="ECO:0000313" key="10">
    <source>
        <dbReference type="EMBL" id="KAF4083779.1"/>
    </source>
</evidence>
<comment type="caution">
    <text evidence="10">The sequence shown here is derived from an EMBL/GenBank/DDBJ whole genome shotgun (WGS) entry which is preliminary data.</text>
</comment>
<keyword evidence="7" id="KW-0527">Neuropeptide</keyword>
<dbReference type="Proteomes" id="UP000593565">
    <property type="component" value="Unassembled WGS sequence"/>
</dbReference>
<gene>
    <name evidence="10" type="ORF">AMELA_G00121270</name>
</gene>
<dbReference type="PANTHER" id="PTHR28585">
    <property type="entry name" value="TUBEROINFUNDIBULAR PEPTIDE OF 39 RESIDUES"/>
    <property type="match status" value="1"/>
</dbReference>
<comment type="similarity">
    <text evidence="2">Belongs to the parathyroid hormone family.</text>
</comment>
<evidence type="ECO:0000313" key="11">
    <source>
        <dbReference type="Proteomes" id="UP000593565"/>
    </source>
</evidence>
<evidence type="ECO:0000256" key="2">
    <source>
        <dbReference type="ARBA" id="ARBA00006307"/>
    </source>
</evidence>
<dbReference type="InterPro" id="IPR029396">
    <property type="entry name" value="TIP39"/>
</dbReference>
<dbReference type="GO" id="GO:0007218">
    <property type="term" value="P:neuropeptide signaling pathway"/>
    <property type="evidence" value="ECO:0007669"/>
    <property type="project" value="UniProtKB-KW"/>
</dbReference>
<dbReference type="AlphaFoldDB" id="A0A7J6ANX9"/>
<keyword evidence="4" id="KW-0964">Secreted</keyword>
<organism evidence="10 11">
    <name type="scientific">Ameiurus melas</name>
    <name type="common">Black bullhead</name>
    <name type="synonym">Silurus melas</name>
    <dbReference type="NCBI Taxonomy" id="219545"/>
    <lineage>
        <taxon>Eukaryota</taxon>
        <taxon>Metazoa</taxon>
        <taxon>Chordata</taxon>
        <taxon>Craniata</taxon>
        <taxon>Vertebrata</taxon>
        <taxon>Euteleostomi</taxon>
        <taxon>Actinopterygii</taxon>
        <taxon>Neopterygii</taxon>
        <taxon>Teleostei</taxon>
        <taxon>Ostariophysi</taxon>
        <taxon>Siluriformes</taxon>
        <taxon>Ictaluridae</taxon>
        <taxon>Ameiurus</taxon>
    </lineage>
</organism>
<accession>A0A7J6ANX9</accession>
<protein>
    <recommendedName>
        <fullName evidence="3">Tuberoinfundibular peptide of 39 residues</fullName>
    </recommendedName>
    <alternativeName>
        <fullName evidence="8">Parathyroid hormone 2</fullName>
    </alternativeName>
</protein>
<keyword evidence="11" id="KW-1185">Reference proteome</keyword>